<evidence type="ECO:0000313" key="2">
    <source>
        <dbReference type="Proteomes" id="UP000034883"/>
    </source>
</evidence>
<dbReference type="InterPro" id="IPR007391">
    <property type="entry name" value="Vancomycin_resist_VanW"/>
</dbReference>
<accession>A0A0F6YF34</accession>
<dbReference type="STRING" id="927083.DB32_000275"/>
<dbReference type="KEGG" id="samy:DB32_000275"/>
<proteinExistence type="predicted"/>
<dbReference type="Proteomes" id="UP000034883">
    <property type="component" value="Chromosome"/>
</dbReference>
<dbReference type="Pfam" id="PF04294">
    <property type="entry name" value="VanW"/>
    <property type="match status" value="1"/>
</dbReference>
<evidence type="ECO:0000313" key="1">
    <source>
        <dbReference type="EMBL" id="AKF03126.1"/>
    </source>
</evidence>
<reference evidence="1 2" key="1">
    <citation type="submission" date="2015-03" db="EMBL/GenBank/DDBJ databases">
        <title>Genome assembly of Sandaracinus amylolyticus DSM 53668.</title>
        <authorList>
            <person name="Sharma G."/>
            <person name="Subramanian S."/>
        </authorList>
    </citation>
    <scope>NUCLEOTIDE SEQUENCE [LARGE SCALE GENOMIC DNA]</scope>
    <source>
        <strain evidence="1 2">DSM 53668</strain>
    </source>
</reference>
<protein>
    <submittedName>
        <fullName evidence="1">Vancomycin B-type resistance protein VanW</fullName>
    </submittedName>
</protein>
<dbReference type="InterPro" id="IPR052913">
    <property type="entry name" value="Glycopeptide_resist_protein"/>
</dbReference>
<organism evidence="1 2">
    <name type="scientific">Sandaracinus amylolyticus</name>
    <dbReference type="NCBI Taxonomy" id="927083"/>
    <lineage>
        <taxon>Bacteria</taxon>
        <taxon>Pseudomonadati</taxon>
        <taxon>Myxococcota</taxon>
        <taxon>Polyangia</taxon>
        <taxon>Polyangiales</taxon>
        <taxon>Sandaracinaceae</taxon>
        <taxon>Sandaracinus</taxon>
    </lineage>
</organism>
<name>A0A0F6YF34_9BACT</name>
<dbReference type="PANTHER" id="PTHR35788">
    <property type="entry name" value="EXPORTED PROTEIN-RELATED"/>
    <property type="match status" value="1"/>
</dbReference>
<keyword evidence="2" id="KW-1185">Reference proteome</keyword>
<dbReference type="EMBL" id="CP011125">
    <property type="protein sequence ID" value="AKF03126.1"/>
    <property type="molecule type" value="Genomic_DNA"/>
</dbReference>
<dbReference type="AlphaFoldDB" id="A0A0F6YF34"/>
<sequence length="250" mass="27061">MAWIGLVSTARASDPQVIELGGDAFAANVGEHTTEYATDRAHAGRAHNVELAAARLDGAILAPGEELSFNDRVGERTRRAGFREAPEIADGHVTSGYGGGVCQVASTLHVAALRADLDVLEHRTHSFVSTYASPGLDATVSFGRIDYRVRNPHAFPVRVRASAAEGVLRVWIEGAHEVRSPDVQVMIARRIRRGEQVSEDARLAPGARVVDERGRDGAVAIVTVTRPDGTTREERMRYDAMPRVVRVGPR</sequence>
<dbReference type="PANTHER" id="PTHR35788:SF1">
    <property type="entry name" value="EXPORTED PROTEIN"/>
    <property type="match status" value="1"/>
</dbReference>
<gene>
    <name evidence="1" type="ORF">DB32_000275</name>
</gene>